<protein>
    <submittedName>
        <fullName evidence="1">Uncharacterized protein</fullName>
    </submittedName>
</protein>
<evidence type="ECO:0000313" key="2">
    <source>
        <dbReference type="Proteomes" id="UP000030428"/>
    </source>
</evidence>
<dbReference type="EMBL" id="JSZA02000075">
    <property type="protein sequence ID" value="KHD04995.1"/>
    <property type="molecule type" value="Genomic_DNA"/>
</dbReference>
<gene>
    <name evidence="1" type="ORF">PN36_18840</name>
</gene>
<name>A0A0A6P2A1_9GAMM</name>
<sequence>MIHQFVHQFGEARYWVDEKEGRRAVLGKKVEDDGQGLDYQRYRLGFRDVARNTDERTMIATVLPPKIFTGNTLVTSKFPKNNAQLIAIIGLLNSFVVDALIRQKVTAHCNIFYVYQLPIPRLTEKDSAFNPIVNRAAKLICTTPEFDDLAKQAGLGSHKNGVTHLDERAQIRAELDGMVAHLYGLTYEEFFHPFKMVSIKI</sequence>
<proteinExistence type="predicted"/>
<evidence type="ECO:0000313" key="1">
    <source>
        <dbReference type="EMBL" id="KHD04995.1"/>
    </source>
</evidence>
<comment type="caution">
    <text evidence="1">The sequence shown here is derived from an EMBL/GenBank/DDBJ whole genome shotgun (WGS) entry which is preliminary data.</text>
</comment>
<reference evidence="1 2" key="1">
    <citation type="journal article" date="2016" name="Front. Microbiol.">
        <title>Single-Cell (Meta-)Genomics of a Dimorphic Candidatus Thiomargarita nelsonii Reveals Genomic Plasticity.</title>
        <authorList>
            <person name="Flood B.E."/>
            <person name="Fliss P."/>
            <person name="Jones D.S."/>
            <person name="Dick G.J."/>
            <person name="Jain S."/>
            <person name="Kaster A.K."/>
            <person name="Winkel M."/>
            <person name="Mussmann M."/>
            <person name="Bailey J."/>
        </authorList>
    </citation>
    <scope>NUCLEOTIDE SEQUENCE [LARGE SCALE GENOMIC DNA]</scope>
    <source>
        <strain evidence="1">Hydrate Ridge</strain>
    </source>
</reference>
<keyword evidence="2" id="KW-1185">Reference proteome</keyword>
<dbReference type="AlphaFoldDB" id="A0A0A6P2A1"/>
<dbReference type="Proteomes" id="UP000030428">
    <property type="component" value="Unassembled WGS sequence"/>
</dbReference>
<organism evidence="1 2">
    <name type="scientific">Candidatus Thiomargarita nelsonii</name>
    <dbReference type="NCBI Taxonomy" id="1003181"/>
    <lineage>
        <taxon>Bacteria</taxon>
        <taxon>Pseudomonadati</taxon>
        <taxon>Pseudomonadota</taxon>
        <taxon>Gammaproteobacteria</taxon>
        <taxon>Thiotrichales</taxon>
        <taxon>Thiotrichaceae</taxon>
        <taxon>Thiomargarita</taxon>
    </lineage>
</organism>
<accession>A0A0A6P2A1</accession>